<sequence>MERVAEKVLSKVPKIRRVWERRVEGGREVLIVEMEDEKERAVLLGRYGEFRQRWGIGVNEDLTMEERKARWRSSLLSADFNSVFSEIYQLDVDYQVISNNLLASAFTYHELEKVASTFDLDVGGLLLLEATNLNDAVLVGSKRTLYFSTETSIAKLIQVLSEWILHDKSLALTKNALAEPTIYSLDEENRRRFPASLAYDVLVTLVNPDPEKLKIVWDLRTVTEVKSLILTGWGDNHSMGLPITMYLRERSCAQCLHYALQCKSTCSCQLDHLEYFCYF</sequence>
<keyword evidence="1" id="KW-1185">Reference proteome</keyword>
<dbReference type="GO" id="GO:0042765">
    <property type="term" value="C:GPI-anchor transamidase complex"/>
    <property type="evidence" value="ECO:0007669"/>
    <property type="project" value="InterPro"/>
</dbReference>
<protein>
    <submittedName>
        <fullName evidence="2">Uncharacterized protein LOC112468008</fullName>
    </submittedName>
</protein>
<evidence type="ECO:0000313" key="1">
    <source>
        <dbReference type="Proteomes" id="UP000504618"/>
    </source>
</evidence>
<name>A0A6J1RJ09_9HYME</name>
<dbReference type="Pfam" id="PF10510">
    <property type="entry name" value="PIG-S"/>
    <property type="match status" value="1"/>
</dbReference>
<dbReference type="InterPro" id="IPR019540">
    <property type="entry name" value="PtdIno-glycan_biosynth_class_S"/>
</dbReference>
<gene>
    <name evidence="2" type="primary">LOC112468008</name>
</gene>
<dbReference type="GeneID" id="112468008"/>
<reference evidence="2" key="1">
    <citation type="submission" date="2025-08" db="UniProtKB">
        <authorList>
            <consortium name="RefSeq"/>
        </authorList>
    </citation>
    <scope>IDENTIFICATION</scope>
    <source>
        <tissue evidence="2">Whole body</tissue>
    </source>
</reference>
<dbReference type="AlphaFoldDB" id="A0A6J1RJ09"/>
<dbReference type="Proteomes" id="UP000504618">
    <property type="component" value="Unplaced"/>
</dbReference>
<dbReference type="RefSeq" id="XP_024892765.1">
    <property type="nucleotide sequence ID" value="XM_025036997.1"/>
</dbReference>
<dbReference type="GO" id="GO:0016255">
    <property type="term" value="P:attachment of GPI anchor to protein"/>
    <property type="evidence" value="ECO:0007669"/>
    <property type="project" value="InterPro"/>
</dbReference>
<accession>A0A6J1RJ09</accession>
<dbReference type="OrthoDB" id="28748at2759"/>
<evidence type="ECO:0000313" key="2">
    <source>
        <dbReference type="RefSeq" id="XP_024892765.1"/>
    </source>
</evidence>
<organism evidence="1 2">
    <name type="scientific">Temnothorax curvispinosus</name>
    <dbReference type="NCBI Taxonomy" id="300111"/>
    <lineage>
        <taxon>Eukaryota</taxon>
        <taxon>Metazoa</taxon>
        <taxon>Ecdysozoa</taxon>
        <taxon>Arthropoda</taxon>
        <taxon>Hexapoda</taxon>
        <taxon>Insecta</taxon>
        <taxon>Pterygota</taxon>
        <taxon>Neoptera</taxon>
        <taxon>Endopterygota</taxon>
        <taxon>Hymenoptera</taxon>
        <taxon>Apocrita</taxon>
        <taxon>Aculeata</taxon>
        <taxon>Formicoidea</taxon>
        <taxon>Formicidae</taxon>
        <taxon>Myrmicinae</taxon>
        <taxon>Temnothorax</taxon>
    </lineage>
</organism>
<proteinExistence type="predicted"/>